<proteinExistence type="predicted"/>
<evidence type="ECO:0000313" key="3">
    <source>
        <dbReference type="Proteomes" id="UP000631114"/>
    </source>
</evidence>
<accession>A0A835I8N6</accession>
<keyword evidence="3" id="KW-1185">Reference proteome</keyword>
<comment type="caution">
    <text evidence="2">The sequence shown here is derived from an EMBL/GenBank/DDBJ whole genome shotgun (WGS) entry which is preliminary data.</text>
</comment>
<reference evidence="2 3" key="1">
    <citation type="submission" date="2020-10" db="EMBL/GenBank/DDBJ databases">
        <title>The Coptis chinensis genome and diversification of protoberbering-type alkaloids.</title>
        <authorList>
            <person name="Wang B."/>
            <person name="Shu S."/>
            <person name="Song C."/>
            <person name="Liu Y."/>
        </authorList>
    </citation>
    <scope>NUCLEOTIDE SEQUENCE [LARGE SCALE GENOMIC DNA]</scope>
    <source>
        <strain evidence="2">HL-2020</strain>
        <tissue evidence="2">Leaf</tissue>
    </source>
</reference>
<feature type="compositionally biased region" description="Basic and acidic residues" evidence="1">
    <location>
        <begin position="158"/>
        <end position="175"/>
    </location>
</feature>
<dbReference type="PANTHER" id="PTHR38932:SF1">
    <property type="entry name" value="DUF4005 DOMAIN-CONTAINING PROTEIN"/>
    <property type="match status" value="1"/>
</dbReference>
<name>A0A835I8N6_9MAGN</name>
<organism evidence="2 3">
    <name type="scientific">Coptis chinensis</name>
    <dbReference type="NCBI Taxonomy" id="261450"/>
    <lineage>
        <taxon>Eukaryota</taxon>
        <taxon>Viridiplantae</taxon>
        <taxon>Streptophyta</taxon>
        <taxon>Embryophyta</taxon>
        <taxon>Tracheophyta</taxon>
        <taxon>Spermatophyta</taxon>
        <taxon>Magnoliopsida</taxon>
        <taxon>Ranunculales</taxon>
        <taxon>Ranunculaceae</taxon>
        <taxon>Coptidoideae</taxon>
        <taxon>Coptis</taxon>
    </lineage>
</organism>
<dbReference type="Proteomes" id="UP000631114">
    <property type="component" value="Unassembled WGS sequence"/>
</dbReference>
<sequence>MYPRVKVRQVEESEKDDEYVVPADRPALLCLKDFNSPTLQDNRLSHDKEYISGSPPSIARIPKFYVPSFTLPSISSSKGENNKETEDIRQNIRASSIPPPRAVLSSPDNDGIIGNRNQASGERNSIMKKSNLGAHTASQGKVNTRSVTAKVPVHMRRLCRETSSKKSDLKGKENPELTVPKQSPYLRKGKQRSTENLGSTILSHS</sequence>
<gene>
    <name evidence="2" type="ORF">IFM89_038610</name>
</gene>
<dbReference type="OrthoDB" id="1867172at2759"/>
<dbReference type="PANTHER" id="PTHR38932">
    <property type="entry name" value="BNAC03G64660D PROTEIN"/>
    <property type="match status" value="1"/>
</dbReference>
<feature type="compositionally biased region" description="Polar residues" evidence="1">
    <location>
        <begin position="194"/>
        <end position="205"/>
    </location>
</feature>
<dbReference type="EMBL" id="JADFTS010000004">
    <property type="protein sequence ID" value="KAF9612197.1"/>
    <property type="molecule type" value="Genomic_DNA"/>
</dbReference>
<dbReference type="AlphaFoldDB" id="A0A835I8N6"/>
<feature type="region of interest" description="Disordered" evidence="1">
    <location>
        <begin position="158"/>
        <end position="205"/>
    </location>
</feature>
<feature type="region of interest" description="Disordered" evidence="1">
    <location>
        <begin position="91"/>
        <end position="125"/>
    </location>
</feature>
<evidence type="ECO:0000256" key="1">
    <source>
        <dbReference type="SAM" id="MobiDB-lite"/>
    </source>
</evidence>
<protein>
    <submittedName>
        <fullName evidence="2">Uncharacterized protein</fullName>
    </submittedName>
</protein>
<evidence type="ECO:0000313" key="2">
    <source>
        <dbReference type="EMBL" id="KAF9612197.1"/>
    </source>
</evidence>